<dbReference type="InterPro" id="IPR027417">
    <property type="entry name" value="P-loop_NTPase"/>
</dbReference>
<dbReference type="PROSITE" id="PS50005">
    <property type="entry name" value="TPR"/>
    <property type="match status" value="1"/>
</dbReference>
<feature type="region of interest" description="Disordered" evidence="8">
    <location>
        <begin position="729"/>
        <end position="765"/>
    </location>
</feature>
<dbReference type="GO" id="GO:0005524">
    <property type="term" value="F:ATP binding"/>
    <property type="evidence" value="ECO:0007669"/>
    <property type="project" value="UniProtKB-UniRule"/>
</dbReference>
<keyword evidence="4 5" id="KW-0505">Motor protein</keyword>
<dbReference type="GO" id="GO:0007052">
    <property type="term" value="P:mitotic spindle organization"/>
    <property type="evidence" value="ECO:0007669"/>
    <property type="project" value="TreeGrafter"/>
</dbReference>
<dbReference type="PANTHER" id="PTHR47969:SF9">
    <property type="entry name" value="KINESIN-LIKE PROTEIN"/>
    <property type="match status" value="1"/>
</dbReference>
<dbReference type="Gene3D" id="1.10.150.280">
    <property type="entry name" value="AF1531-like domain"/>
    <property type="match status" value="1"/>
</dbReference>
<dbReference type="STRING" id="133385.A0A2T9YY89"/>
<comment type="caution">
    <text evidence="10">The sequence shown here is derived from an EMBL/GenBank/DDBJ whole genome shotgun (WGS) entry which is preliminary data.</text>
</comment>
<dbReference type="InterPro" id="IPR019734">
    <property type="entry name" value="TPR_rpt"/>
</dbReference>
<dbReference type="Pfam" id="PF00225">
    <property type="entry name" value="Kinesin"/>
    <property type="match status" value="1"/>
</dbReference>
<evidence type="ECO:0000313" key="10">
    <source>
        <dbReference type="EMBL" id="PVU97313.1"/>
    </source>
</evidence>
<feature type="repeat" description="TPR" evidence="6">
    <location>
        <begin position="512"/>
        <end position="545"/>
    </location>
</feature>
<evidence type="ECO:0000259" key="9">
    <source>
        <dbReference type="PROSITE" id="PS50067"/>
    </source>
</evidence>
<dbReference type="GO" id="GO:0005874">
    <property type="term" value="C:microtubule"/>
    <property type="evidence" value="ECO:0007669"/>
    <property type="project" value="UniProtKB-KW"/>
</dbReference>
<evidence type="ECO:0000256" key="8">
    <source>
        <dbReference type="SAM" id="MobiDB-lite"/>
    </source>
</evidence>
<dbReference type="GO" id="GO:0003777">
    <property type="term" value="F:microtubule motor activity"/>
    <property type="evidence" value="ECO:0007669"/>
    <property type="project" value="InterPro"/>
</dbReference>
<evidence type="ECO:0000313" key="11">
    <source>
        <dbReference type="Proteomes" id="UP000245383"/>
    </source>
</evidence>
<comment type="similarity">
    <text evidence="5 7">Belongs to the TRAFAC class myosin-kinesin ATPase superfamily. Kinesin family.</text>
</comment>
<evidence type="ECO:0000256" key="7">
    <source>
        <dbReference type="RuleBase" id="RU000394"/>
    </source>
</evidence>
<proteinExistence type="inferred from homology"/>
<feature type="compositionally biased region" description="Polar residues" evidence="8">
    <location>
        <begin position="737"/>
        <end position="752"/>
    </location>
</feature>
<dbReference type="InterPro" id="IPR019821">
    <property type="entry name" value="Kinesin_motor_CS"/>
</dbReference>
<dbReference type="AlphaFoldDB" id="A0A2T9YY89"/>
<dbReference type="InterPro" id="IPR036961">
    <property type="entry name" value="Kinesin_motor_dom_sf"/>
</dbReference>
<dbReference type="CDD" id="cd00106">
    <property type="entry name" value="KISc"/>
    <property type="match status" value="1"/>
</dbReference>
<evidence type="ECO:0000256" key="5">
    <source>
        <dbReference type="PROSITE-ProRule" id="PRU00283"/>
    </source>
</evidence>
<protein>
    <recommendedName>
        <fullName evidence="7">Kinesin-like protein</fullName>
    </recommendedName>
</protein>
<dbReference type="InterPro" id="IPR010994">
    <property type="entry name" value="RuvA_2-like"/>
</dbReference>
<feature type="binding site" evidence="5">
    <location>
        <begin position="96"/>
        <end position="103"/>
    </location>
    <ligand>
        <name>ATP</name>
        <dbReference type="ChEBI" id="CHEBI:30616"/>
    </ligand>
</feature>
<evidence type="ECO:0000256" key="3">
    <source>
        <dbReference type="ARBA" id="ARBA00022840"/>
    </source>
</evidence>
<keyword evidence="1 7" id="KW-0493">Microtubule</keyword>
<dbReference type="PROSITE" id="PS50067">
    <property type="entry name" value="KINESIN_MOTOR_2"/>
    <property type="match status" value="1"/>
</dbReference>
<evidence type="ECO:0000256" key="6">
    <source>
        <dbReference type="PROSITE-ProRule" id="PRU00339"/>
    </source>
</evidence>
<dbReference type="EMBL" id="MBFR01000014">
    <property type="protein sequence ID" value="PVU97313.1"/>
    <property type="molecule type" value="Genomic_DNA"/>
</dbReference>
<evidence type="ECO:0000256" key="1">
    <source>
        <dbReference type="ARBA" id="ARBA00022701"/>
    </source>
</evidence>
<dbReference type="PANTHER" id="PTHR47969">
    <property type="entry name" value="CHROMOSOME-ASSOCIATED KINESIN KIF4A-RELATED"/>
    <property type="match status" value="1"/>
</dbReference>
<name>A0A2T9YY89_9FUNG</name>
<dbReference type="Gene3D" id="3.40.850.10">
    <property type="entry name" value="Kinesin motor domain"/>
    <property type="match status" value="1"/>
</dbReference>
<reference evidence="10 11" key="1">
    <citation type="journal article" date="2018" name="MBio">
        <title>Comparative Genomics Reveals the Core Gene Toolbox for the Fungus-Insect Symbiosis.</title>
        <authorList>
            <person name="Wang Y."/>
            <person name="Stata M."/>
            <person name="Wang W."/>
            <person name="Stajich J.E."/>
            <person name="White M.M."/>
            <person name="Moncalvo J.M."/>
        </authorList>
    </citation>
    <scope>NUCLEOTIDE SEQUENCE [LARGE SCALE GENOMIC DNA]</scope>
    <source>
        <strain evidence="10 11">SWE-8-4</strain>
    </source>
</reference>
<dbReference type="SUPFAM" id="SSF47781">
    <property type="entry name" value="RuvA domain 2-like"/>
    <property type="match status" value="1"/>
</dbReference>
<dbReference type="InterPro" id="IPR001752">
    <property type="entry name" value="Kinesin_motor_dom"/>
</dbReference>
<dbReference type="InterPro" id="IPR027640">
    <property type="entry name" value="Kinesin-like_fam"/>
</dbReference>
<organism evidence="10 11">
    <name type="scientific">Smittium simulii</name>
    <dbReference type="NCBI Taxonomy" id="133385"/>
    <lineage>
        <taxon>Eukaryota</taxon>
        <taxon>Fungi</taxon>
        <taxon>Fungi incertae sedis</taxon>
        <taxon>Zoopagomycota</taxon>
        <taxon>Kickxellomycotina</taxon>
        <taxon>Harpellomycetes</taxon>
        <taxon>Harpellales</taxon>
        <taxon>Legeriomycetaceae</taxon>
        <taxon>Smittium</taxon>
    </lineage>
</organism>
<dbReference type="SMART" id="SM00129">
    <property type="entry name" value="KISc"/>
    <property type="match status" value="1"/>
</dbReference>
<dbReference type="PROSITE" id="PS00411">
    <property type="entry name" value="KINESIN_MOTOR_1"/>
    <property type="match status" value="1"/>
</dbReference>
<dbReference type="GO" id="GO:0008017">
    <property type="term" value="F:microtubule binding"/>
    <property type="evidence" value="ECO:0007669"/>
    <property type="project" value="InterPro"/>
</dbReference>
<dbReference type="GO" id="GO:0051231">
    <property type="term" value="P:spindle elongation"/>
    <property type="evidence" value="ECO:0007669"/>
    <property type="project" value="TreeGrafter"/>
</dbReference>
<keyword evidence="6" id="KW-0802">TPR repeat</keyword>
<dbReference type="PRINTS" id="PR00380">
    <property type="entry name" value="KINESINHEAVY"/>
</dbReference>
<dbReference type="SUPFAM" id="SSF52540">
    <property type="entry name" value="P-loop containing nucleoside triphosphate hydrolases"/>
    <property type="match status" value="1"/>
</dbReference>
<dbReference type="OrthoDB" id="3176171at2759"/>
<feature type="domain" description="Kinesin motor" evidence="9">
    <location>
        <begin position="14"/>
        <end position="333"/>
    </location>
</feature>
<sequence length="830" mass="92797">MKIKSPAMTITENKVAVICRVRPALNSSPHSPDSITVASQTTINVANHRDPTKQIQYSFDACYGSKATQEEIYSSQVSELVQSVFDGHSATVFCYGVTGAGKTFTIQGNDSHLGIIPRALNQILKKKNSSKGLFEVKMSYYEVFKENIYDLLREVDCGPGLPIREDSNRKTYVAGLREELLSSFDQFKKSYSVAVKRRRTASTKLNTNSSRSHAVLVIKLAMSSASNSAVIYGQLNLIDLAGSEDNRKTDNNRERMKESTAINQSLFVLGKVIEALNSGAKRIPYRDSKMTRILQNSLGGESKSMMIVNIAPEESFLPETHKTLNYATKTKSVINKESIIDHNTNYSSQSTFNSSRSSLLSNKSTYLSSNEIGAKRKRTSQDSLMSASIESYSRKKLSPNQSIHNFAKPISTQENNLLVNRNNHNAKKTEFSKRQELYNRQNHLNIKNDVESIVVEKIQNFEKKTEDMSQMISERLNRLEKKLNSEESFNKTTILDSDILDLISPTTKLKTSKALLVKGKELERSGAIQDALKRYEQALHYAPELKQLAKHIDKLHKKLSNGKPNKSQDSDHKFDTTSLPVNVLLSSNNESHLFSPTNQKHTKNLNNSGKINTEINSNLLLNLNKTDIHKSWKLVTSATKKQKKINLLNINKSLAHSPFKTNVRKLGNNIQQSHLSSNNSYLIQSDDIQSAKKAIKRKISHTKASKLLILDSDAEENSAIHNGTKKSKRYSYDSDDTFNPSSALDSPYSAKNTTKKPENETLNSPTNASILWSINNGNIKSLIKLKGVGKKRAELIRDFISEHGTITNVYDLTKSGLTHSVLTNILASSL</sequence>
<evidence type="ECO:0000256" key="4">
    <source>
        <dbReference type="ARBA" id="ARBA00023175"/>
    </source>
</evidence>
<dbReference type="Proteomes" id="UP000245383">
    <property type="component" value="Unassembled WGS sequence"/>
</dbReference>
<keyword evidence="11" id="KW-1185">Reference proteome</keyword>
<gene>
    <name evidence="10" type="ORF">BB561_000629</name>
</gene>
<keyword evidence="3 5" id="KW-0067">ATP-binding</keyword>
<dbReference type="GO" id="GO:0007018">
    <property type="term" value="P:microtubule-based movement"/>
    <property type="evidence" value="ECO:0007669"/>
    <property type="project" value="InterPro"/>
</dbReference>
<dbReference type="GO" id="GO:0005875">
    <property type="term" value="C:microtubule associated complex"/>
    <property type="evidence" value="ECO:0007669"/>
    <property type="project" value="TreeGrafter"/>
</dbReference>
<accession>A0A2T9YY89</accession>
<evidence type="ECO:0000256" key="2">
    <source>
        <dbReference type="ARBA" id="ARBA00022741"/>
    </source>
</evidence>
<keyword evidence="2 5" id="KW-0547">Nucleotide-binding</keyword>